<reference evidence="17" key="1">
    <citation type="submission" date="2022-10" db="EMBL/GenBank/DDBJ databases">
        <title>Culturing micro-colonial fungi from biological soil crusts in the Mojave desert and describing Neophaeococcomyces mojavensis, and introducing the new genera and species Taxawa tesnikishii.</title>
        <authorList>
            <person name="Kurbessoian T."/>
            <person name="Stajich J.E."/>
        </authorList>
    </citation>
    <scope>NUCLEOTIDE SEQUENCE</scope>
    <source>
        <strain evidence="17">TK_41</strain>
    </source>
</reference>
<dbReference type="InterPro" id="IPR007197">
    <property type="entry name" value="rSAM"/>
</dbReference>
<dbReference type="GO" id="GO:0061799">
    <property type="term" value="F:cyclic pyranopterin monophosphate synthase activity"/>
    <property type="evidence" value="ECO:0007669"/>
    <property type="project" value="TreeGrafter"/>
</dbReference>
<dbReference type="Gene3D" id="3.20.20.70">
    <property type="entry name" value="Aldolase class I"/>
    <property type="match status" value="1"/>
</dbReference>
<evidence type="ECO:0000256" key="15">
    <source>
        <dbReference type="SAM" id="MobiDB-lite"/>
    </source>
</evidence>
<dbReference type="PROSITE" id="PS01305">
    <property type="entry name" value="MOAA_NIFB_PQQE"/>
    <property type="match status" value="1"/>
</dbReference>
<evidence type="ECO:0000259" key="16">
    <source>
        <dbReference type="PROSITE" id="PS51918"/>
    </source>
</evidence>
<dbReference type="Proteomes" id="UP001172673">
    <property type="component" value="Unassembled WGS sequence"/>
</dbReference>
<protein>
    <recommendedName>
        <fullName evidence="3">GTP 3',8-cyclase</fullName>
        <ecNumber evidence="3">4.1.99.22</ecNumber>
    </recommendedName>
</protein>
<dbReference type="SUPFAM" id="SSF102114">
    <property type="entry name" value="Radical SAM enzymes"/>
    <property type="match status" value="1"/>
</dbReference>
<evidence type="ECO:0000256" key="7">
    <source>
        <dbReference type="ARBA" id="ARBA00022741"/>
    </source>
</evidence>
<evidence type="ECO:0000256" key="6">
    <source>
        <dbReference type="ARBA" id="ARBA00022723"/>
    </source>
</evidence>
<accession>A0AA39CQK3</accession>
<dbReference type="PANTHER" id="PTHR22960">
    <property type="entry name" value="MOLYBDOPTERIN COFACTOR SYNTHESIS PROTEIN A"/>
    <property type="match status" value="1"/>
</dbReference>
<dbReference type="GO" id="GO:0051539">
    <property type="term" value="F:4 iron, 4 sulfur cluster binding"/>
    <property type="evidence" value="ECO:0007669"/>
    <property type="project" value="UniProtKB-KW"/>
</dbReference>
<keyword evidence="18" id="KW-1185">Reference proteome</keyword>
<dbReference type="EMBL" id="JAPDRK010000001">
    <property type="protein sequence ID" value="KAJ9616301.1"/>
    <property type="molecule type" value="Genomic_DNA"/>
</dbReference>
<dbReference type="InterPro" id="IPR006638">
    <property type="entry name" value="Elp3/MiaA/NifB-like_rSAM"/>
</dbReference>
<dbReference type="SFLD" id="SFLDG01386">
    <property type="entry name" value="main_SPASM_domain-containing"/>
    <property type="match status" value="1"/>
</dbReference>
<comment type="cofactor">
    <cofactor evidence="1">
        <name>[4Fe-4S] cluster</name>
        <dbReference type="ChEBI" id="CHEBI:49883"/>
    </cofactor>
</comment>
<dbReference type="SMART" id="SM00729">
    <property type="entry name" value="Elp3"/>
    <property type="match status" value="1"/>
</dbReference>
<dbReference type="InterPro" id="IPR013483">
    <property type="entry name" value="MoaA"/>
</dbReference>
<dbReference type="GO" id="GO:0005525">
    <property type="term" value="F:GTP binding"/>
    <property type="evidence" value="ECO:0007669"/>
    <property type="project" value="UniProtKB-KW"/>
</dbReference>
<comment type="pathway">
    <text evidence="2">Cofactor biosynthesis; molybdopterin biosynthesis.</text>
</comment>
<comment type="caution">
    <text evidence="17">The sequence shown here is derived from an EMBL/GenBank/DDBJ whole genome shotgun (WGS) entry which is preliminary data.</text>
</comment>
<evidence type="ECO:0000256" key="5">
    <source>
        <dbReference type="ARBA" id="ARBA00022691"/>
    </source>
</evidence>
<sequence>MAEASFKRMISTLLRQTRPQSFRNGKPPRYPQRQLSTAANAAARPLTPDIPQWQAHTVEPSPTPGNDHQTVTKQHRLDELRNEKEPRQFSSFLIDNFSREHNYLRISITERCNLRCLYCMPEEGIQLSPSSHLLTSPEIVYLSELFVNQGVNKIRLTGGEPTVRKDIVDLMHQIGKLRNNGLKELCITTNGISLHRKLDSMVESGLTGVNLSLDTLDPYQFQIMTRRNGHEAVMKSINRILEMNKLGAGIKLKINCVVMRGLNEREIVPFVELGRDQDLEVRFIEYMPFDGNKWSEKKMLSFGEMLALIRQKYPHVEKVQDHKNDTSKTYQVPGFAGRIGFITSMTHNFCGTCNRLRITSDGNLKVCLFGNAEVSLRDILRESNDGKPLDTEAMEAIRQLEMDRRQQVTGSTGTLGVSEKEARLLDVIGMAVKRKEEKHAGIGDLENMKNRPMILIGG</sequence>
<keyword evidence="8" id="KW-0408">Iron</keyword>
<evidence type="ECO:0000313" key="17">
    <source>
        <dbReference type="EMBL" id="KAJ9616301.1"/>
    </source>
</evidence>
<evidence type="ECO:0000256" key="1">
    <source>
        <dbReference type="ARBA" id="ARBA00001966"/>
    </source>
</evidence>
<feature type="compositionally biased region" description="Polar residues" evidence="15">
    <location>
        <begin position="13"/>
        <end position="23"/>
    </location>
</feature>
<evidence type="ECO:0000256" key="2">
    <source>
        <dbReference type="ARBA" id="ARBA00005046"/>
    </source>
</evidence>
<dbReference type="InterPro" id="IPR013785">
    <property type="entry name" value="Aldolase_TIM"/>
</dbReference>
<keyword evidence="6" id="KW-0479">Metal-binding</keyword>
<keyword evidence="12" id="KW-0501">Molybdenum cofactor biosynthesis</keyword>
<keyword evidence="10" id="KW-0496">Mitochondrion</keyword>
<evidence type="ECO:0000256" key="8">
    <source>
        <dbReference type="ARBA" id="ARBA00023004"/>
    </source>
</evidence>
<feature type="region of interest" description="Disordered" evidence="15">
    <location>
        <begin position="13"/>
        <end position="32"/>
    </location>
</feature>
<evidence type="ECO:0000256" key="14">
    <source>
        <dbReference type="ARBA" id="ARBA00048697"/>
    </source>
</evidence>
<evidence type="ECO:0000313" key="18">
    <source>
        <dbReference type="Proteomes" id="UP001172673"/>
    </source>
</evidence>
<dbReference type="CDD" id="cd21117">
    <property type="entry name" value="Twitch_MoaA"/>
    <property type="match status" value="1"/>
</dbReference>
<dbReference type="SFLD" id="SFLDG01067">
    <property type="entry name" value="SPASM/twitch_domain_containing"/>
    <property type="match status" value="1"/>
</dbReference>
<comment type="catalytic activity">
    <reaction evidence="14">
        <text>GTP + AH2 + S-adenosyl-L-methionine = (8S)-3',8-cyclo-7,8-dihydroguanosine 5'-triphosphate + 5'-deoxyadenosine + L-methionine + A + H(+)</text>
        <dbReference type="Rhea" id="RHEA:49576"/>
        <dbReference type="ChEBI" id="CHEBI:13193"/>
        <dbReference type="ChEBI" id="CHEBI:15378"/>
        <dbReference type="ChEBI" id="CHEBI:17319"/>
        <dbReference type="ChEBI" id="CHEBI:17499"/>
        <dbReference type="ChEBI" id="CHEBI:37565"/>
        <dbReference type="ChEBI" id="CHEBI:57844"/>
        <dbReference type="ChEBI" id="CHEBI:59789"/>
        <dbReference type="ChEBI" id="CHEBI:131766"/>
        <dbReference type="EC" id="4.1.99.22"/>
    </reaction>
</comment>
<evidence type="ECO:0000256" key="13">
    <source>
        <dbReference type="ARBA" id="ARBA00023239"/>
    </source>
</evidence>
<dbReference type="NCBIfam" id="TIGR02666">
    <property type="entry name" value="moaA"/>
    <property type="match status" value="1"/>
</dbReference>
<dbReference type="PROSITE" id="PS51918">
    <property type="entry name" value="RADICAL_SAM"/>
    <property type="match status" value="1"/>
</dbReference>
<feature type="domain" description="Radical SAM core" evidence="16">
    <location>
        <begin position="96"/>
        <end position="315"/>
    </location>
</feature>
<evidence type="ECO:0000256" key="9">
    <source>
        <dbReference type="ARBA" id="ARBA00023014"/>
    </source>
</evidence>
<dbReference type="SFLD" id="SFLDG01383">
    <property type="entry name" value="cyclic_pyranopterin_phosphate"/>
    <property type="match status" value="1"/>
</dbReference>
<keyword evidence="11" id="KW-0342">GTP-binding</keyword>
<dbReference type="InterPro" id="IPR050105">
    <property type="entry name" value="MoCo_biosynth_MoaA/MoaC"/>
</dbReference>
<dbReference type="GO" id="GO:0061798">
    <property type="term" value="F:GTP 3',8'-cyclase activity"/>
    <property type="evidence" value="ECO:0007669"/>
    <property type="project" value="UniProtKB-EC"/>
</dbReference>
<organism evidence="17 18">
    <name type="scientific">Cladophialophora chaetospira</name>
    <dbReference type="NCBI Taxonomy" id="386627"/>
    <lineage>
        <taxon>Eukaryota</taxon>
        <taxon>Fungi</taxon>
        <taxon>Dikarya</taxon>
        <taxon>Ascomycota</taxon>
        <taxon>Pezizomycotina</taxon>
        <taxon>Eurotiomycetes</taxon>
        <taxon>Chaetothyriomycetidae</taxon>
        <taxon>Chaetothyriales</taxon>
        <taxon>Herpotrichiellaceae</taxon>
        <taxon>Cladophialophora</taxon>
    </lineage>
</organism>
<keyword evidence="13" id="KW-0456">Lyase</keyword>
<keyword evidence="9" id="KW-0411">Iron-sulfur</keyword>
<dbReference type="GO" id="GO:0046872">
    <property type="term" value="F:metal ion binding"/>
    <property type="evidence" value="ECO:0007669"/>
    <property type="project" value="UniProtKB-KW"/>
</dbReference>
<dbReference type="EC" id="4.1.99.22" evidence="3"/>
<evidence type="ECO:0000256" key="12">
    <source>
        <dbReference type="ARBA" id="ARBA00023150"/>
    </source>
</evidence>
<dbReference type="SFLD" id="SFLDS00029">
    <property type="entry name" value="Radical_SAM"/>
    <property type="match status" value="1"/>
</dbReference>
<dbReference type="GO" id="GO:0006777">
    <property type="term" value="P:Mo-molybdopterin cofactor biosynthetic process"/>
    <property type="evidence" value="ECO:0007669"/>
    <property type="project" value="UniProtKB-KW"/>
</dbReference>
<evidence type="ECO:0000256" key="11">
    <source>
        <dbReference type="ARBA" id="ARBA00023134"/>
    </source>
</evidence>
<evidence type="ECO:0000256" key="10">
    <source>
        <dbReference type="ARBA" id="ARBA00023128"/>
    </source>
</evidence>
<evidence type="ECO:0000256" key="4">
    <source>
        <dbReference type="ARBA" id="ARBA00022485"/>
    </source>
</evidence>
<dbReference type="AlphaFoldDB" id="A0AA39CQK3"/>
<dbReference type="Pfam" id="PF04055">
    <property type="entry name" value="Radical_SAM"/>
    <property type="match status" value="1"/>
</dbReference>
<dbReference type="InterPro" id="IPR000385">
    <property type="entry name" value="MoaA_NifB_PqqE_Fe-S-bd_CS"/>
</dbReference>
<dbReference type="InterPro" id="IPR010505">
    <property type="entry name" value="MoaA_twitch"/>
</dbReference>
<gene>
    <name evidence="17" type="ORF">H2200_000019</name>
</gene>
<keyword evidence="4" id="KW-0004">4Fe-4S</keyword>
<keyword evidence="5" id="KW-0949">S-adenosyl-L-methionine</keyword>
<dbReference type="PANTHER" id="PTHR22960:SF0">
    <property type="entry name" value="MOLYBDENUM COFACTOR BIOSYNTHESIS PROTEIN 1"/>
    <property type="match status" value="1"/>
</dbReference>
<dbReference type="InterPro" id="IPR058240">
    <property type="entry name" value="rSAM_sf"/>
</dbReference>
<dbReference type="Pfam" id="PF06463">
    <property type="entry name" value="Mob_synth_C"/>
    <property type="match status" value="1"/>
</dbReference>
<keyword evidence="7" id="KW-0547">Nucleotide-binding</keyword>
<proteinExistence type="predicted"/>
<name>A0AA39CQK3_9EURO</name>
<dbReference type="InterPro" id="IPR040064">
    <property type="entry name" value="MoaA-like"/>
</dbReference>
<dbReference type="CDD" id="cd01335">
    <property type="entry name" value="Radical_SAM"/>
    <property type="match status" value="1"/>
</dbReference>
<evidence type="ECO:0000256" key="3">
    <source>
        <dbReference type="ARBA" id="ARBA00012167"/>
    </source>
</evidence>